<name>A0A0S4TFW9_CRYHO</name>
<dbReference type="GO" id="GO:0004298">
    <property type="term" value="F:threonine-type endopeptidase activity"/>
    <property type="evidence" value="ECO:0007669"/>
    <property type="project" value="UniProtKB-KW"/>
</dbReference>
<protein>
    <recommendedName>
        <fullName evidence="10">Proteasome subunit beta</fullName>
    </recommendedName>
</protein>
<keyword evidence="2 10" id="KW-0963">Cytoplasm</keyword>
<evidence type="ECO:0000256" key="1">
    <source>
        <dbReference type="ARBA" id="ARBA00001198"/>
    </source>
</evidence>
<dbReference type="GO" id="GO:0005839">
    <property type="term" value="C:proteasome core complex"/>
    <property type="evidence" value="ECO:0007669"/>
    <property type="project" value="InterPro"/>
</dbReference>
<proteinExistence type="inferred from homology"/>
<dbReference type="EMBL" id="JTAI01000013">
    <property type="protein sequence ID" value="PPS96834.1"/>
    <property type="molecule type" value="Genomic_DNA"/>
</dbReference>
<dbReference type="SMR" id="A0A0S4TFW9"/>
<gene>
    <name evidence="11" type="ORF">CHUDEA5_4210</name>
    <name evidence="12" type="ORF">GY17_00001524</name>
</gene>
<comment type="subunit">
    <text evidence="10">Component of the proteasome complex.</text>
</comment>
<evidence type="ECO:0000313" key="13">
    <source>
        <dbReference type="Proteomes" id="UP001429100"/>
    </source>
</evidence>
<dbReference type="EMBL" id="LN877951">
    <property type="protein sequence ID" value="CUV06321.1"/>
    <property type="molecule type" value="Genomic_DNA"/>
</dbReference>
<dbReference type="OrthoDB" id="37597at2759"/>
<dbReference type="Gene3D" id="3.60.20.10">
    <property type="entry name" value="Glutamine Phosphoribosylpyrophosphate, subunit 1, domain 1"/>
    <property type="match status" value="1"/>
</dbReference>
<keyword evidence="4" id="KW-0888">Threonine protease</keyword>
<evidence type="ECO:0000256" key="10">
    <source>
        <dbReference type="RuleBase" id="RU004203"/>
    </source>
</evidence>
<reference evidence="11" key="2">
    <citation type="submission" date="2015-08" db="EMBL/GenBank/DDBJ databases">
        <authorList>
            <person name="Babu N.S."/>
            <person name="Beckwith C.J."/>
            <person name="Beseler K.G."/>
            <person name="Brison A."/>
            <person name="Carone J.V."/>
            <person name="Caskin T.P."/>
            <person name="Diamond M."/>
            <person name="Durham M.E."/>
            <person name="Foxe J.M."/>
            <person name="Go M."/>
            <person name="Henderson B.A."/>
            <person name="Jones I.B."/>
            <person name="McGettigan J.A."/>
            <person name="Micheletti S.J."/>
            <person name="Nasrallah M.E."/>
            <person name="Ortiz D."/>
            <person name="Piller C.R."/>
            <person name="Privatt S.R."/>
            <person name="Schneider S.L."/>
            <person name="Sharp S."/>
            <person name="Smith T.C."/>
            <person name="Stanton J.D."/>
            <person name="Ullery H.E."/>
            <person name="Wilson R.J."/>
            <person name="Serrano M.G."/>
            <person name="Buck G."/>
            <person name="Lee V."/>
            <person name="Wang Y."/>
            <person name="Carvalho R."/>
            <person name="Voegtly L."/>
            <person name="Shi R."/>
            <person name="Duckworth R."/>
            <person name="Johnson A."/>
            <person name="Loviza R."/>
            <person name="Walstead R."/>
            <person name="Shah Z."/>
            <person name="Kiflezghi M."/>
            <person name="Wade K."/>
            <person name="Ball S.L."/>
            <person name="Bradley K.W."/>
            <person name="Asai D.J."/>
            <person name="Bowman C.A."/>
            <person name="Russell D.A."/>
            <person name="Pope W.H."/>
            <person name="Jacobs-Sera D."/>
            <person name="Hendrix R.W."/>
            <person name="Hatfull G.F."/>
        </authorList>
    </citation>
    <scope>NUCLEOTIDE SEQUENCE [LARGE SCALE GENOMIC DNA]</scope>
</reference>
<dbReference type="SUPFAM" id="SSF56235">
    <property type="entry name" value="N-terminal nucleophile aminohydrolases (Ntn hydrolases)"/>
    <property type="match status" value="1"/>
</dbReference>
<dbReference type="GO" id="GO:0005634">
    <property type="term" value="C:nucleus"/>
    <property type="evidence" value="ECO:0007669"/>
    <property type="project" value="UniProtKB-SubCell"/>
</dbReference>
<comment type="function">
    <text evidence="10">Component of the proteasome, a multicatalytic proteinase complex which is characterized by its ability to cleave peptides with Arg, Phe, Tyr, Leu, and Glu adjacent to the leaving group at neutral or slightly basic pH. The proteasome has an ATP-dependent proteolytic activity.</text>
</comment>
<keyword evidence="6 10" id="KW-0647">Proteasome</keyword>
<evidence type="ECO:0000256" key="2">
    <source>
        <dbReference type="ARBA" id="ARBA00022490"/>
    </source>
</evidence>
<dbReference type="GO" id="GO:0051603">
    <property type="term" value="P:proteolysis involved in protein catabolic process"/>
    <property type="evidence" value="ECO:0007669"/>
    <property type="project" value="InterPro"/>
</dbReference>
<reference evidence="12 13" key="3">
    <citation type="submission" date="2017-10" db="EMBL/GenBank/DDBJ databases">
        <title>Consistent, comparative and evidence-based genome annotation and re-annotation for the closely-related species, Cryptosporidium parvum, C. hominis and C. tyzzeri.</title>
        <authorList>
            <person name="Baptista R.P."/>
            <person name="Li Y."/>
            <person name="Sateriale A."/>
            <person name="Striepen B."/>
            <person name="Kissinger J.C."/>
        </authorList>
    </citation>
    <scope>NUCLEOTIDE SEQUENCE [LARGE SCALE GENOMIC DNA]</scope>
    <source>
        <strain evidence="12">30976</strain>
    </source>
</reference>
<comment type="subcellular location">
    <subcellularLocation>
        <location evidence="10">Cytoplasm</location>
    </subcellularLocation>
    <subcellularLocation>
        <location evidence="10">Nucleus</location>
    </subcellularLocation>
</comment>
<dbReference type="VEuPathDB" id="CryptoDB:ChTU502y2012_374g0070"/>
<dbReference type="AlphaFoldDB" id="A0A0S4TFW9"/>
<dbReference type="VEuPathDB" id="CryptoDB:Chro.50424"/>
<dbReference type="GO" id="GO:0005737">
    <property type="term" value="C:cytoplasm"/>
    <property type="evidence" value="ECO:0007669"/>
    <property type="project" value="UniProtKB-SubCell"/>
</dbReference>
<dbReference type="PROSITE" id="PS51476">
    <property type="entry name" value="PROTEASOME_BETA_2"/>
    <property type="match status" value="1"/>
</dbReference>
<feature type="active site" description="Nucleophile" evidence="9">
    <location>
        <position position="80"/>
    </location>
</feature>
<dbReference type="FunFam" id="3.60.20.10:FF:000051">
    <property type="entry name" value="Proteasome subunit beta"/>
    <property type="match status" value="1"/>
</dbReference>
<dbReference type="InterPro" id="IPR016050">
    <property type="entry name" value="Proteasome_bsu_CS"/>
</dbReference>
<reference evidence="12 13" key="1">
    <citation type="submission" date="2014-11" db="EMBL/GenBank/DDBJ databases">
        <title>Comparative genomic analysis of Cryptosporidium hominis reveals occurrence of genetic recombination in virulent subtypes.</title>
        <authorList>
            <person name="Guo Y."/>
            <person name="Tang K."/>
            <person name="Frace M."/>
            <person name="Li N."/>
            <person name="Roellig D.M."/>
            <person name="Sammons S."/>
            <person name="Knipe K."/>
            <person name="Rowe L."/>
            <person name="Feng Y."/>
            <person name="Xiao L."/>
        </authorList>
    </citation>
    <scope>NUCLEOTIDE SEQUENCE [LARGE SCALE GENOMIC DNA]</scope>
    <source>
        <strain evidence="12">30976</strain>
    </source>
</reference>
<evidence type="ECO:0000256" key="6">
    <source>
        <dbReference type="ARBA" id="ARBA00022942"/>
    </source>
</evidence>
<dbReference type="InterPro" id="IPR000243">
    <property type="entry name" value="Pept_T1A_subB"/>
</dbReference>
<keyword evidence="7" id="KW-0865">Zymogen</keyword>
<comment type="catalytic activity">
    <reaction evidence="1">
        <text>Cleavage of peptide bonds with very broad specificity.</text>
        <dbReference type="EC" id="3.4.25.1"/>
    </reaction>
</comment>
<evidence type="ECO:0000256" key="7">
    <source>
        <dbReference type="ARBA" id="ARBA00023145"/>
    </source>
</evidence>
<keyword evidence="8 10" id="KW-0539">Nucleus</keyword>
<dbReference type="VEuPathDB" id="CryptoDB:CHUDEA5_4210"/>
<keyword evidence="13" id="KW-1185">Reference proteome</keyword>
<accession>A0A0S4TFW9</accession>
<dbReference type="PANTHER" id="PTHR32194">
    <property type="entry name" value="METALLOPROTEASE TLDD"/>
    <property type="match status" value="1"/>
</dbReference>
<dbReference type="PROSITE" id="PS00854">
    <property type="entry name" value="PROTEASOME_BETA_1"/>
    <property type="match status" value="1"/>
</dbReference>
<comment type="similarity">
    <text evidence="10">Belongs to the peptidase T1B family.</text>
</comment>
<dbReference type="PANTHER" id="PTHR32194:SF3">
    <property type="entry name" value="PROTEASOME SUBUNIT BETA"/>
    <property type="match status" value="1"/>
</dbReference>
<dbReference type="InterPro" id="IPR023333">
    <property type="entry name" value="Proteasome_suB-type"/>
</dbReference>
<dbReference type="Proteomes" id="UP001429100">
    <property type="component" value="Unassembled WGS sequence"/>
</dbReference>
<sequence length="290" mass="32523">MTFDFLDSGIEAINHYGIRNENLKNSGFLRLDFFGNDKDEEDFVERIYEETFQYAKIENPCKFVSEYNKGEIRKMMNRGTTTLGFIYQGGVILAVDSRASQGNYIASQEVKKIIQINDFLLGTMAGGAADCSYWERVLSKLCRLYELRNGERISVAGASKMITNIFFHYRAYDLSAGIMIAGFDKDGPHLYYVDNEGSRVKDCKFSVGSGSLYAYGVLDSGYRYDLTDEEAIDLGKRAIVIATNRDGGSGGLVRVYQINKSGVIKHVPGEDVSELHYAYSKKQGTDPTKM</sequence>
<dbReference type="InterPro" id="IPR001353">
    <property type="entry name" value="Proteasome_sua/b"/>
</dbReference>
<dbReference type="Proteomes" id="UP000199752">
    <property type="component" value="Chromosome 5"/>
</dbReference>
<dbReference type="PRINTS" id="PR00141">
    <property type="entry name" value="PROTEASOME"/>
</dbReference>
<evidence type="ECO:0000256" key="5">
    <source>
        <dbReference type="ARBA" id="ARBA00022801"/>
    </source>
</evidence>
<evidence type="ECO:0000313" key="11">
    <source>
        <dbReference type="EMBL" id="CUV06321.1"/>
    </source>
</evidence>
<evidence type="ECO:0000256" key="4">
    <source>
        <dbReference type="ARBA" id="ARBA00022698"/>
    </source>
</evidence>
<evidence type="ECO:0000256" key="9">
    <source>
        <dbReference type="PIRSR" id="PIRSR600243-1"/>
    </source>
</evidence>
<dbReference type="InterPro" id="IPR029055">
    <property type="entry name" value="Ntn_hydrolases_N"/>
</dbReference>
<organism evidence="11">
    <name type="scientific">Cryptosporidium hominis</name>
    <dbReference type="NCBI Taxonomy" id="237895"/>
    <lineage>
        <taxon>Eukaryota</taxon>
        <taxon>Sar</taxon>
        <taxon>Alveolata</taxon>
        <taxon>Apicomplexa</taxon>
        <taxon>Conoidasida</taxon>
        <taxon>Coccidia</taxon>
        <taxon>Eucoccidiorida</taxon>
        <taxon>Eimeriorina</taxon>
        <taxon>Cryptosporidiidae</taxon>
        <taxon>Cryptosporidium</taxon>
    </lineage>
</organism>
<evidence type="ECO:0000313" key="12">
    <source>
        <dbReference type="EMBL" id="PPS96834.1"/>
    </source>
</evidence>
<keyword evidence="5" id="KW-0378">Hydrolase</keyword>
<evidence type="ECO:0000256" key="3">
    <source>
        <dbReference type="ARBA" id="ARBA00022670"/>
    </source>
</evidence>
<dbReference type="Pfam" id="PF00227">
    <property type="entry name" value="Proteasome"/>
    <property type="match status" value="1"/>
</dbReference>
<dbReference type="VEuPathDB" id="CryptoDB:GY17_00001524"/>
<evidence type="ECO:0000256" key="8">
    <source>
        <dbReference type="ARBA" id="ARBA00023242"/>
    </source>
</evidence>
<keyword evidence="3" id="KW-0645">Protease</keyword>
<dbReference type="CDD" id="cd03761">
    <property type="entry name" value="proteasome_beta_type_5"/>
    <property type="match status" value="1"/>
</dbReference>